<accession>A0A843UX62</accession>
<sequence>MTLVFVLFACFVHRIASLCLRALEARRTTFRYIFSLGMDHLSIGNTPDWTRDSLSRPPPDNLVCVLARLVGGGDFYQTAGEFDGDYHTHEEGNEDDAQE</sequence>
<evidence type="ECO:0008006" key="4">
    <source>
        <dbReference type="Google" id="ProtNLM"/>
    </source>
</evidence>
<evidence type="ECO:0000313" key="3">
    <source>
        <dbReference type="Proteomes" id="UP000652761"/>
    </source>
</evidence>
<feature type="signal peptide" evidence="1">
    <location>
        <begin position="1"/>
        <end position="17"/>
    </location>
</feature>
<dbReference type="Proteomes" id="UP000652761">
    <property type="component" value="Unassembled WGS sequence"/>
</dbReference>
<dbReference type="EMBL" id="NMUH01000886">
    <property type="protein sequence ID" value="MQL86230.1"/>
    <property type="molecule type" value="Genomic_DNA"/>
</dbReference>
<reference evidence="2" key="1">
    <citation type="submission" date="2017-07" db="EMBL/GenBank/DDBJ databases">
        <title>Taro Niue Genome Assembly and Annotation.</title>
        <authorList>
            <person name="Atibalentja N."/>
            <person name="Keating K."/>
            <person name="Fields C.J."/>
        </authorList>
    </citation>
    <scope>NUCLEOTIDE SEQUENCE</scope>
    <source>
        <strain evidence="2">Niue_2</strain>
        <tissue evidence="2">Leaf</tissue>
    </source>
</reference>
<name>A0A843UX62_COLES</name>
<organism evidence="2 3">
    <name type="scientific">Colocasia esculenta</name>
    <name type="common">Wild taro</name>
    <name type="synonym">Arum esculentum</name>
    <dbReference type="NCBI Taxonomy" id="4460"/>
    <lineage>
        <taxon>Eukaryota</taxon>
        <taxon>Viridiplantae</taxon>
        <taxon>Streptophyta</taxon>
        <taxon>Embryophyta</taxon>
        <taxon>Tracheophyta</taxon>
        <taxon>Spermatophyta</taxon>
        <taxon>Magnoliopsida</taxon>
        <taxon>Liliopsida</taxon>
        <taxon>Araceae</taxon>
        <taxon>Aroideae</taxon>
        <taxon>Colocasieae</taxon>
        <taxon>Colocasia</taxon>
    </lineage>
</organism>
<proteinExistence type="predicted"/>
<dbReference type="AlphaFoldDB" id="A0A843UX62"/>
<evidence type="ECO:0000313" key="2">
    <source>
        <dbReference type="EMBL" id="MQL86230.1"/>
    </source>
</evidence>
<evidence type="ECO:0000256" key="1">
    <source>
        <dbReference type="SAM" id="SignalP"/>
    </source>
</evidence>
<gene>
    <name evidence="2" type="ORF">Taro_018759</name>
</gene>
<protein>
    <recommendedName>
        <fullName evidence="4">Secreted protein</fullName>
    </recommendedName>
</protein>
<feature type="chain" id="PRO_5033000994" description="Secreted protein" evidence="1">
    <location>
        <begin position="18"/>
        <end position="99"/>
    </location>
</feature>
<keyword evidence="3" id="KW-1185">Reference proteome</keyword>
<keyword evidence="1" id="KW-0732">Signal</keyword>
<comment type="caution">
    <text evidence="2">The sequence shown here is derived from an EMBL/GenBank/DDBJ whole genome shotgun (WGS) entry which is preliminary data.</text>
</comment>